<sequence>MPKSMEIIEADVRDLYKGAEDLAAKVASIKEMNSSGNETTVSGKASAALIGKELRNMTGNLDTFKASLDAEVEKHASLDAEVEKHGNKEGAIAEMNASKTEMKKLQATFKESLRECSDLEEAIKKKEETVRQEEDEVAELEAKIAAKIKEMERENAEYEEKEKQLNAEKEAIEKELARKKKILEAELANLIPNYLFEGGEQSRSFSLHTFS</sequence>
<evidence type="ECO:0000313" key="1">
    <source>
        <dbReference type="Proteomes" id="UP000887579"/>
    </source>
</evidence>
<organism evidence="1 2">
    <name type="scientific">Panagrolaimus sp. ES5</name>
    <dbReference type="NCBI Taxonomy" id="591445"/>
    <lineage>
        <taxon>Eukaryota</taxon>
        <taxon>Metazoa</taxon>
        <taxon>Ecdysozoa</taxon>
        <taxon>Nematoda</taxon>
        <taxon>Chromadorea</taxon>
        <taxon>Rhabditida</taxon>
        <taxon>Tylenchina</taxon>
        <taxon>Panagrolaimomorpha</taxon>
        <taxon>Panagrolaimoidea</taxon>
        <taxon>Panagrolaimidae</taxon>
        <taxon>Panagrolaimus</taxon>
    </lineage>
</organism>
<reference evidence="2" key="1">
    <citation type="submission" date="2022-11" db="UniProtKB">
        <authorList>
            <consortium name="WormBaseParasite"/>
        </authorList>
    </citation>
    <scope>IDENTIFICATION</scope>
</reference>
<dbReference type="WBParaSite" id="ES5_v2.g19311.t1">
    <property type="protein sequence ID" value="ES5_v2.g19311.t1"/>
    <property type="gene ID" value="ES5_v2.g19311"/>
</dbReference>
<name>A0AC34FPW5_9BILA</name>
<evidence type="ECO:0000313" key="2">
    <source>
        <dbReference type="WBParaSite" id="ES5_v2.g19311.t1"/>
    </source>
</evidence>
<proteinExistence type="predicted"/>
<accession>A0AC34FPW5</accession>
<protein>
    <submittedName>
        <fullName evidence="2">Myosin heavy chain</fullName>
    </submittedName>
</protein>
<dbReference type="Proteomes" id="UP000887579">
    <property type="component" value="Unplaced"/>
</dbReference>